<organism evidence="1 2">
    <name type="scientific">Ambrosia artemisiifolia</name>
    <name type="common">Common ragweed</name>
    <dbReference type="NCBI Taxonomy" id="4212"/>
    <lineage>
        <taxon>Eukaryota</taxon>
        <taxon>Viridiplantae</taxon>
        <taxon>Streptophyta</taxon>
        <taxon>Embryophyta</taxon>
        <taxon>Tracheophyta</taxon>
        <taxon>Spermatophyta</taxon>
        <taxon>Magnoliopsida</taxon>
        <taxon>eudicotyledons</taxon>
        <taxon>Gunneridae</taxon>
        <taxon>Pentapetalae</taxon>
        <taxon>asterids</taxon>
        <taxon>campanulids</taxon>
        <taxon>Asterales</taxon>
        <taxon>Asteraceae</taxon>
        <taxon>Asteroideae</taxon>
        <taxon>Heliantheae alliance</taxon>
        <taxon>Heliantheae</taxon>
        <taxon>Ambrosia</taxon>
    </lineage>
</organism>
<dbReference type="AlphaFoldDB" id="A0AAD5G2K1"/>
<gene>
    <name evidence="1" type="ORF">M8C21_029716</name>
</gene>
<keyword evidence="2" id="KW-1185">Reference proteome</keyword>
<dbReference type="InterPro" id="IPR019396">
    <property type="entry name" value="TM_Fragile-X-F-assoc"/>
</dbReference>
<dbReference type="EMBL" id="JAMZMK010011975">
    <property type="protein sequence ID" value="KAI7725368.1"/>
    <property type="molecule type" value="Genomic_DNA"/>
</dbReference>
<protein>
    <submittedName>
        <fullName evidence="1">Uncharacterized protein</fullName>
    </submittedName>
</protein>
<feature type="non-terminal residue" evidence="1">
    <location>
        <position position="1"/>
    </location>
</feature>
<dbReference type="PANTHER" id="PTHR46859">
    <property type="entry name" value="TRANSMEMBRANE FRAGILE-X-F-ASSOCIATED PROTEIN"/>
    <property type="match status" value="1"/>
</dbReference>
<reference evidence="1" key="1">
    <citation type="submission" date="2022-06" db="EMBL/GenBank/DDBJ databases">
        <title>Uncovering the hologenomic basis of an extraordinary plant invasion.</title>
        <authorList>
            <person name="Bieker V.C."/>
            <person name="Martin M.D."/>
            <person name="Gilbert T."/>
            <person name="Hodgins K."/>
            <person name="Battlay P."/>
            <person name="Petersen B."/>
            <person name="Wilson J."/>
        </authorList>
    </citation>
    <scope>NUCLEOTIDE SEQUENCE</scope>
    <source>
        <strain evidence="1">AA19_3_7</strain>
        <tissue evidence="1">Leaf</tissue>
    </source>
</reference>
<dbReference type="PANTHER" id="PTHR46859:SF3">
    <property type="entry name" value="RING-TYPE DOMAIN-CONTAINING PROTEIN"/>
    <property type="match status" value="1"/>
</dbReference>
<comment type="caution">
    <text evidence="1">The sequence shown here is derived from an EMBL/GenBank/DDBJ whole genome shotgun (WGS) entry which is preliminary data.</text>
</comment>
<dbReference type="Proteomes" id="UP001206925">
    <property type="component" value="Unassembled WGS sequence"/>
</dbReference>
<sequence>TSYLCTELYNSTATRPECNPITYVYTPPPCITHTAIRVIYYSSPLIVALVAVCVKDSIKGFQIFSKNKKYDITYHIFYRLWHRDAVNKVDGYLASYEQLLISRPNYHNQAWCIDGLQRHTVDLEPLGFPAGQASEANSSSIAIRYLEWNSGVVVYSNDTSKDTMCSLQDIGGHIMKIPIISFHILLCMRLEVCGFTKLKSQPLRKYFFSLITNVSSSMVVYEISQFYHRTYKVALMELLLLISAGMRYHFKYNNRHLRFETNRKKGLIRESNNHNR</sequence>
<accession>A0AAD5G2K1</accession>
<evidence type="ECO:0000313" key="2">
    <source>
        <dbReference type="Proteomes" id="UP001206925"/>
    </source>
</evidence>
<name>A0AAD5G2K1_AMBAR</name>
<proteinExistence type="predicted"/>
<feature type="non-terminal residue" evidence="1">
    <location>
        <position position="276"/>
    </location>
</feature>
<evidence type="ECO:0000313" key="1">
    <source>
        <dbReference type="EMBL" id="KAI7725368.1"/>
    </source>
</evidence>
<dbReference type="Pfam" id="PF10269">
    <property type="entry name" value="Tmemb_185A"/>
    <property type="match status" value="1"/>
</dbReference>